<dbReference type="RefSeq" id="WP_014808413.1">
    <property type="nucleotide sequence ID" value="NC_018025.1"/>
</dbReference>
<protein>
    <submittedName>
        <fullName evidence="1">Sulfotransferase family protein</fullName>
    </submittedName>
</protein>
<dbReference type="Pfam" id="PF13469">
    <property type="entry name" value="Sulfotransfer_3"/>
    <property type="match status" value="1"/>
</dbReference>
<proteinExistence type="predicted"/>
<name>I4C113_DESTA</name>
<dbReference type="GO" id="GO:0016740">
    <property type="term" value="F:transferase activity"/>
    <property type="evidence" value="ECO:0007669"/>
    <property type="project" value="UniProtKB-KW"/>
</dbReference>
<dbReference type="PANTHER" id="PTHR36451">
    <property type="entry name" value="PAPS-DEPENDENT SULFOTRANSFERASE STF3"/>
    <property type="match status" value="1"/>
</dbReference>
<dbReference type="HOGENOM" id="CLU_051167_0_0_7"/>
<dbReference type="KEGG" id="dti:Desti_0521"/>
<keyword evidence="2" id="KW-1185">Reference proteome</keyword>
<dbReference type="eggNOG" id="ENOG502Z7IQ">
    <property type="taxonomic scope" value="Bacteria"/>
</dbReference>
<dbReference type="Gene3D" id="3.40.50.300">
    <property type="entry name" value="P-loop containing nucleotide triphosphate hydrolases"/>
    <property type="match status" value="1"/>
</dbReference>
<dbReference type="InterPro" id="IPR052736">
    <property type="entry name" value="Stf3_sulfotransferase"/>
</dbReference>
<sequence>MGLLERMRKRPQIIPGMTLPTLLRVLARNGFRVDTPCLGRLAHLAVLGVLNSMYATCEEFFNSREIESLEIQEPPLFVIGHWRSGTTHLHNLLSLDENLTCPTAYQASFPGHFIFSQAGSPIFDLIAPKKRPMDNMAFSSSTPHEDEFALAADSTVSPYMRILFPVTGDRGFTELDCRRLTSRNLERWKASLILFIKKLTLSEGGRITLKSPPHLGRVATLLELFPKAQFVHIMRDPCMVYLSTHKLWRDSLAHAHLQVPSPELVDDLILSWYKELFALYFRDRDKIPAGQLHELTYEDLEAAPLETLGTMYDKLQLPDFEKLTPRITAYLESIRDYRKNKFQISDAVRDKVRANWSEIYEQYGYRV</sequence>
<dbReference type="EMBL" id="CP003360">
    <property type="protein sequence ID" value="AFM23254.1"/>
    <property type="molecule type" value="Genomic_DNA"/>
</dbReference>
<accession>I4C113</accession>
<evidence type="ECO:0000313" key="1">
    <source>
        <dbReference type="EMBL" id="AFM23254.1"/>
    </source>
</evidence>
<dbReference type="SUPFAM" id="SSF52540">
    <property type="entry name" value="P-loop containing nucleoside triphosphate hydrolases"/>
    <property type="match status" value="1"/>
</dbReference>
<dbReference type="InterPro" id="IPR027417">
    <property type="entry name" value="P-loop_NTPase"/>
</dbReference>
<evidence type="ECO:0000313" key="2">
    <source>
        <dbReference type="Proteomes" id="UP000006055"/>
    </source>
</evidence>
<dbReference type="PANTHER" id="PTHR36451:SF1">
    <property type="entry name" value="OMEGA-HYDROXY-BETA-DIHYDROMENAQUINONE-9 SULFOTRANSFERASE STF3"/>
    <property type="match status" value="1"/>
</dbReference>
<dbReference type="STRING" id="706587.Desti_0521"/>
<organism evidence="1 2">
    <name type="scientific">Desulfomonile tiedjei (strain ATCC 49306 / DSM 6799 / DCB-1)</name>
    <dbReference type="NCBI Taxonomy" id="706587"/>
    <lineage>
        <taxon>Bacteria</taxon>
        <taxon>Pseudomonadati</taxon>
        <taxon>Thermodesulfobacteriota</taxon>
        <taxon>Desulfomonilia</taxon>
        <taxon>Desulfomonilales</taxon>
        <taxon>Desulfomonilaceae</taxon>
        <taxon>Desulfomonile</taxon>
    </lineage>
</organism>
<dbReference type="AlphaFoldDB" id="I4C113"/>
<reference evidence="2" key="1">
    <citation type="submission" date="2012-06" db="EMBL/GenBank/DDBJ databases">
        <title>Complete sequence of chromosome of Desulfomonile tiedjei DSM 6799.</title>
        <authorList>
            <person name="Lucas S."/>
            <person name="Copeland A."/>
            <person name="Lapidus A."/>
            <person name="Glavina del Rio T."/>
            <person name="Dalin E."/>
            <person name="Tice H."/>
            <person name="Bruce D."/>
            <person name="Goodwin L."/>
            <person name="Pitluck S."/>
            <person name="Peters L."/>
            <person name="Ovchinnikova G."/>
            <person name="Zeytun A."/>
            <person name="Lu M."/>
            <person name="Kyrpides N."/>
            <person name="Mavromatis K."/>
            <person name="Ivanova N."/>
            <person name="Brettin T."/>
            <person name="Detter J.C."/>
            <person name="Han C."/>
            <person name="Larimer F."/>
            <person name="Land M."/>
            <person name="Hauser L."/>
            <person name="Markowitz V."/>
            <person name="Cheng J.-F."/>
            <person name="Hugenholtz P."/>
            <person name="Woyke T."/>
            <person name="Wu D."/>
            <person name="Spring S."/>
            <person name="Schroeder M."/>
            <person name="Brambilla E."/>
            <person name="Klenk H.-P."/>
            <person name="Eisen J.A."/>
        </authorList>
    </citation>
    <scope>NUCLEOTIDE SEQUENCE [LARGE SCALE GENOMIC DNA]</scope>
    <source>
        <strain evidence="2">ATCC 49306 / DSM 6799 / DCB-1</strain>
    </source>
</reference>
<dbReference type="Proteomes" id="UP000006055">
    <property type="component" value="Chromosome"/>
</dbReference>
<gene>
    <name evidence="1" type="ordered locus">Desti_0521</name>
</gene>
<keyword evidence="1" id="KW-0808">Transferase</keyword>
<dbReference type="OrthoDB" id="3337911at2"/>
<dbReference type="PATRIC" id="fig|706587.4.peg.594"/>